<dbReference type="Gene3D" id="1.10.357.10">
    <property type="entry name" value="Tetracycline Repressor, domain 2"/>
    <property type="match status" value="1"/>
</dbReference>
<dbReference type="PANTHER" id="PTHR30055">
    <property type="entry name" value="HTH-TYPE TRANSCRIPTIONAL REGULATOR RUTR"/>
    <property type="match status" value="1"/>
</dbReference>
<dbReference type="RefSeq" id="WP_344238338.1">
    <property type="nucleotide sequence ID" value="NZ_BAAAHH010000004.1"/>
</dbReference>
<evidence type="ECO:0000256" key="1">
    <source>
        <dbReference type="ARBA" id="ARBA00023015"/>
    </source>
</evidence>
<organism evidence="6 7">
    <name type="scientific">Actinocorallia libanotica</name>
    <dbReference type="NCBI Taxonomy" id="46162"/>
    <lineage>
        <taxon>Bacteria</taxon>
        <taxon>Bacillati</taxon>
        <taxon>Actinomycetota</taxon>
        <taxon>Actinomycetes</taxon>
        <taxon>Streptosporangiales</taxon>
        <taxon>Thermomonosporaceae</taxon>
        <taxon>Actinocorallia</taxon>
    </lineage>
</organism>
<dbReference type="SUPFAM" id="SSF46689">
    <property type="entry name" value="Homeodomain-like"/>
    <property type="match status" value="1"/>
</dbReference>
<evidence type="ECO:0000256" key="2">
    <source>
        <dbReference type="ARBA" id="ARBA00023125"/>
    </source>
</evidence>
<feature type="DNA-binding region" description="H-T-H motif" evidence="4">
    <location>
        <begin position="43"/>
        <end position="62"/>
    </location>
</feature>
<dbReference type="Proteomes" id="UP001500665">
    <property type="component" value="Unassembled WGS sequence"/>
</dbReference>
<protein>
    <recommendedName>
        <fullName evidence="5">HTH tetR-type domain-containing protein</fullName>
    </recommendedName>
</protein>
<dbReference type="PROSITE" id="PS50977">
    <property type="entry name" value="HTH_TETR_2"/>
    <property type="match status" value="1"/>
</dbReference>
<dbReference type="InterPro" id="IPR001647">
    <property type="entry name" value="HTH_TetR"/>
</dbReference>
<dbReference type="Pfam" id="PF00440">
    <property type="entry name" value="TetR_N"/>
    <property type="match status" value="1"/>
</dbReference>
<dbReference type="PANTHER" id="PTHR30055:SF234">
    <property type="entry name" value="HTH-TYPE TRANSCRIPTIONAL REGULATOR BETI"/>
    <property type="match status" value="1"/>
</dbReference>
<keyword evidence="7" id="KW-1185">Reference proteome</keyword>
<dbReference type="InterPro" id="IPR036271">
    <property type="entry name" value="Tet_transcr_reg_TetR-rel_C_sf"/>
</dbReference>
<sequence>MSAGQATGTQATSLRERKKQRARDALYEAALELLGERPYDKVSVDDICARAEVGRASFYRFYGTKVGLVTEFNRRLAVLVREAIDRRAARGQHPPGAVERLRILQETLAEHWTMADRGARTMALAFVAEGTIAMVGDAADTVYRPLLDLVIAIVTEGQASGELTTPLAPGLAAWLIMTALAAATSTWLTGQSPGDLHRTTADALNALLFGMS</sequence>
<dbReference type="InterPro" id="IPR009057">
    <property type="entry name" value="Homeodomain-like_sf"/>
</dbReference>
<evidence type="ECO:0000313" key="7">
    <source>
        <dbReference type="Proteomes" id="UP001500665"/>
    </source>
</evidence>
<evidence type="ECO:0000256" key="3">
    <source>
        <dbReference type="ARBA" id="ARBA00023163"/>
    </source>
</evidence>
<comment type="caution">
    <text evidence="6">The sequence shown here is derived from an EMBL/GenBank/DDBJ whole genome shotgun (WGS) entry which is preliminary data.</text>
</comment>
<dbReference type="EMBL" id="BAAAHH010000004">
    <property type="protein sequence ID" value="GAA0943743.1"/>
    <property type="molecule type" value="Genomic_DNA"/>
</dbReference>
<proteinExistence type="predicted"/>
<keyword evidence="2 4" id="KW-0238">DNA-binding</keyword>
<reference evidence="6 7" key="1">
    <citation type="journal article" date="2019" name="Int. J. Syst. Evol. Microbiol.">
        <title>The Global Catalogue of Microorganisms (GCM) 10K type strain sequencing project: providing services to taxonomists for standard genome sequencing and annotation.</title>
        <authorList>
            <consortium name="The Broad Institute Genomics Platform"/>
            <consortium name="The Broad Institute Genome Sequencing Center for Infectious Disease"/>
            <person name="Wu L."/>
            <person name="Ma J."/>
        </authorList>
    </citation>
    <scope>NUCLEOTIDE SEQUENCE [LARGE SCALE GENOMIC DNA]</scope>
    <source>
        <strain evidence="6 7">JCM 10696</strain>
    </source>
</reference>
<dbReference type="InterPro" id="IPR050109">
    <property type="entry name" value="HTH-type_TetR-like_transc_reg"/>
</dbReference>
<evidence type="ECO:0000313" key="6">
    <source>
        <dbReference type="EMBL" id="GAA0943743.1"/>
    </source>
</evidence>
<accession>A0ABN1QJW0</accession>
<name>A0ABN1QJW0_9ACTN</name>
<evidence type="ECO:0000259" key="5">
    <source>
        <dbReference type="PROSITE" id="PS50977"/>
    </source>
</evidence>
<gene>
    <name evidence="6" type="ORF">GCM10009550_15970</name>
</gene>
<evidence type="ECO:0000256" key="4">
    <source>
        <dbReference type="PROSITE-ProRule" id="PRU00335"/>
    </source>
</evidence>
<keyword evidence="1" id="KW-0805">Transcription regulation</keyword>
<feature type="domain" description="HTH tetR-type" evidence="5">
    <location>
        <begin position="20"/>
        <end position="80"/>
    </location>
</feature>
<keyword evidence="3" id="KW-0804">Transcription</keyword>
<dbReference type="SUPFAM" id="SSF48498">
    <property type="entry name" value="Tetracyclin repressor-like, C-terminal domain"/>
    <property type="match status" value="1"/>
</dbReference>